<gene>
    <name evidence="3" type="ORF">K6T82_14870</name>
</gene>
<dbReference type="SUPFAM" id="SSF49899">
    <property type="entry name" value="Concanavalin A-like lectins/glucanases"/>
    <property type="match status" value="1"/>
</dbReference>
<comment type="caution">
    <text evidence="3">The sequence shown here is derived from an EMBL/GenBank/DDBJ whole genome shotgun (WGS) entry which is preliminary data.</text>
</comment>
<organism evidence="3 4">
    <name type="scientific">Flavobacterium potami</name>
    <dbReference type="NCBI Taxonomy" id="2872310"/>
    <lineage>
        <taxon>Bacteria</taxon>
        <taxon>Pseudomonadati</taxon>
        <taxon>Bacteroidota</taxon>
        <taxon>Flavobacteriia</taxon>
        <taxon>Flavobacteriales</taxon>
        <taxon>Flavobacteriaceae</taxon>
        <taxon>Flavobacterium</taxon>
    </lineage>
</organism>
<keyword evidence="2" id="KW-0732">Signal</keyword>
<accession>A0A9X1KR26</accession>
<evidence type="ECO:0000313" key="4">
    <source>
        <dbReference type="Proteomes" id="UP001139366"/>
    </source>
</evidence>
<dbReference type="Gene3D" id="2.60.120.200">
    <property type="match status" value="1"/>
</dbReference>
<feature type="signal peptide" evidence="2">
    <location>
        <begin position="1"/>
        <end position="29"/>
    </location>
</feature>
<dbReference type="InterPro" id="IPR013783">
    <property type="entry name" value="Ig-like_fold"/>
</dbReference>
<feature type="non-terminal residue" evidence="3">
    <location>
        <position position="774"/>
    </location>
</feature>
<sequence>MPNSTFKKFNLFKLFFVVLLFLATSQVRAQFPYFQSFKNTTAPGVQFGGTPGAFLTAPSIDTDGNGYLRLTSNQGDQKGIIYSNSYAFPSAYGLNISFEYYTYGGNGADGIAFVLFDASVTNVVPGAFGGSLGYAQRNSEAGFSGGYLGIGIDEYGNFPNRNEGGKNGGVDDRLPNNITLRGQGSGTTGYPYLTSVQTTALNPSFTIAGGNRAATSTASTGFRKVDIKLTPRALGGFFVTVTVTNGGTISTVINNFAYTTVSPSNLKFAIASSTGGSNNYHEIRNLDIKVDSATLLNPIAVSDSFTGCKGVDATSGDITANDNGSVNTLGTVNKSSVDLDPATAGTQSSITVANRGTFTYDSSTGAVTFSPINNTIVGPITINYTFNDTYGKTSNTSTITYNTHAAITNNTITAPNTTTFCGSGTPGTINGSAATGGTTTTLNYQWQSSSNNSTFNNINSATGQTYNPGTVSSTTYYRRVVTSATCQDFSNVVTITVDPTPTSSNAGSNQTQCETATATLAGNAPTVGTGTWTLVSGTGTITTPSARNSGVTALGYGANVFRWTISNGSCTSSSSEMTITRNQTPTASNAGSNQTQCETATATLAGNAPTVGTGTWTLVSGTGTITTPSARNSGVTALGYGANVFRWTISNGSCTSSSSEVTITRNQTPTVSNAGSNQTQCETATATLAGNAPTVGTGTWTLVSGTGTITTPSSNTSGVTALGYGANVFRWTISNGSCTSSSSEVTITRNQTPTVSNAGSNQTQCETATATLAG</sequence>
<protein>
    <recommendedName>
        <fullName evidence="5">Ig-like domain-containing protein</fullName>
    </recommendedName>
</protein>
<dbReference type="AlphaFoldDB" id="A0A9X1KR26"/>
<dbReference type="GO" id="GO:0005975">
    <property type="term" value="P:carbohydrate metabolic process"/>
    <property type="evidence" value="ECO:0007669"/>
    <property type="project" value="UniProtKB-ARBA"/>
</dbReference>
<name>A0A9X1KR26_9FLAO</name>
<feature type="region of interest" description="Disordered" evidence="1">
    <location>
        <begin position="752"/>
        <end position="774"/>
    </location>
</feature>
<dbReference type="InterPro" id="IPR013320">
    <property type="entry name" value="ConA-like_dom_sf"/>
</dbReference>
<proteinExistence type="predicted"/>
<dbReference type="Proteomes" id="UP001139366">
    <property type="component" value="Unassembled WGS sequence"/>
</dbReference>
<evidence type="ECO:0000256" key="1">
    <source>
        <dbReference type="SAM" id="MobiDB-lite"/>
    </source>
</evidence>
<evidence type="ECO:0000256" key="2">
    <source>
        <dbReference type="SAM" id="SignalP"/>
    </source>
</evidence>
<dbReference type="RefSeq" id="WP_223707113.1">
    <property type="nucleotide sequence ID" value="NZ_JAINUY010000005.1"/>
</dbReference>
<dbReference type="Gene3D" id="2.60.40.10">
    <property type="entry name" value="Immunoglobulins"/>
    <property type="match status" value="3"/>
</dbReference>
<feature type="chain" id="PRO_5040926096" description="Ig-like domain-containing protein" evidence="2">
    <location>
        <begin position="30"/>
        <end position="774"/>
    </location>
</feature>
<dbReference type="EMBL" id="JAINUY010000005">
    <property type="protein sequence ID" value="MBZ4036054.1"/>
    <property type="molecule type" value="Genomic_DNA"/>
</dbReference>
<dbReference type="GO" id="GO:0004553">
    <property type="term" value="F:hydrolase activity, hydrolyzing O-glycosyl compounds"/>
    <property type="evidence" value="ECO:0007669"/>
    <property type="project" value="UniProtKB-ARBA"/>
</dbReference>
<evidence type="ECO:0008006" key="5">
    <source>
        <dbReference type="Google" id="ProtNLM"/>
    </source>
</evidence>
<reference evidence="3 4" key="1">
    <citation type="journal article" date="2023" name="Antonie Van Leeuwenhoek">
        <title>Flavobacterium potami sp. nov., a multi-metal resistance genes harbouring bacterium isolated from shallow river silt.</title>
        <authorList>
            <person name="Li S."/>
            <person name="Mao S."/>
            <person name="Mu W."/>
            <person name="Guo B."/>
            <person name="Li C."/>
            <person name="Zhu Q."/>
            <person name="Hou X."/>
            <person name="Zhao Y."/>
            <person name="Wei S."/>
            <person name="Liu H."/>
            <person name="Liu A."/>
        </authorList>
    </citation>
    <scope>NUCLEOTIDE SEQUENCE [LARGE SCALE GENOMIC DNA]</scope>
    <source>
        <strain evidence="3 4">17A</strain>
    </source>
</reference>
<evidence type="ECO:0000313" key="3">
    <source>
        <dbReference type="EMBL" id="MBZ4036054.1"/>
    </source>
</evidence>
<keyword evidence="4" id="KW-1185">Reference proteome</keyword>